<evidence type="ECO:0000313" key="12">
    <source>
        <dbReference type="Proteomes" id="UP000243515"/>
    </source>
</evidence>
<dbReference type="PANTHER" id="PTHR12154:SF4">
    <property type="entry name" value="UDP-N-ACETYLGLUCOSAMINE TRANSFERASE SUBUNIT ALG14 HOMOLOG"/>
    <property type="match status" value="1"/>
</dbReference>
<dbReference type="OrthoDB" id="37659at2759"/>
<dbReference type="Pfam" id="PF08660">
    <property type="entry name" value="Alg14"/>
    <property type="match status" value="2"/>
</dbReference>
<sequence>MSLTKMWHWLSMNTLFATLLILAVPLAVSVLLFLHALSTSHPTVVLKTRRRYSPTHLLIVLGSGGHTAEMLSMLRRLPLDPTLYTYRTYVVSSGDGFSASKVVEFEKTLRQKRERKGGLDESGICSEDTPRLEPEQLHRLNENFTDVAIPGSYIVITVPRARRVHQSFWTAPFTTVKCFWACLNILRGVHVEQRSCPKTMIPRYPDLILTNGPATGVCIVLAAKLIRLLRYVSTSLNVWYPAVLSLYEGQAPTPYPLRTVFVESWARVTSLSLSGKILLPFVDRFLVQWPSLRGKRAWRGMKESEFVGTLVE</sequence>
<comment type="subcellular location">
    <subcellularLocation>
        <location evidence="1">Endoplasmic reticulum membrane</location>
        <topology evidence="1">Single-pass membrane protein</topology>
    </subcellularLocation>
    <subcellularLocation>
        <location evidence="2">Nucleus membrane</location>
        <topology evidence="2">Single-pass membrane protein</topology>
    </subcellularLocation>
</comment>
<reference evidence="11 12" key="1">
    <citation type="journal article" date="2015" name="Environ. Microbiol.">
        <title>Metagenome sequence of Elaphomyces granulatus from sporocarp tissue reveals Ascomycota ectomycorrhizal fingerprints of genome expansion and a Proteobacteria-rich microbiome.</title>
        <authorList>
            <person name="Quandt C.A."/>
            <person name="Kohler A."/>
            <person name="Hesse C.N."/>
            <person name="Sharpton T.J."/>
            <person name="Martin F."/>
            <person name="Spatafora J.W."/>
        </authorList>
    </citation>
    <scope>NUCLEOTIDE SEQUENCE [LARGE SCALE GENOMIC DNA]</scope>
    <source>
        <strain evidence="11 12">OSC145934</strain>
    </source>
</reference>
<evidence type="ECO:0000256" key="4">
    <source>
        <dbReference type="ARBA" id="ARBA00011335"/>
    </source>
</evidence>
<evidence type="ECO:0000256" key="1">
    <source>
        <dbReference type="ARBA" id="ARBA00004389"/>
    </source>
</evidence>
<keyword evidence="7" id="KW-0256">Endoplasmic reticulum</keyword>
<dbReference type="Proteomes" id="UP000243515">
    <property type="component" value="Unassembled WGS sequence"/>
</dbReference>
<protein>
    <recommendedName>
        <fullName evidence="5">UDP-N-acetylglucosamine transferase subunit ALG14</fullName>
    </recommendedName>
    <alternativeName>
        <fullName evidence="10">Asparagine-linked glycosylation protein 14</fullName>
    </alternativeName>
</protein>
<dbReference type="GO" id="GO:0043541">
    <property type="term" value="C:UDP-N-acetylglucosamine transferase complex"/>
    <property type="evidence" value="ECO:0007669"/>
    <property type="project" value="TreeGrafter"/>
</dbReference>
<dbReference type="PANTHER" id="PTHR12154">
    <property type="entry name" value="GLYCOSYL TRANSFERASE-RELATED"/>
    <property type="match status" value="1"/>
</dbReference>
<dbReference type="GO" id="GO:0006488">
    <property type="term" value="P:dolichol-linked oligosaccharide biosynthetic process"/>
    <property type="evidence" value="ECO:0007669"/>
    <property type="project" value="InterPro"/>
</dbReference>
<dbReference type="InterPro" id="IPR013969">
    <property type="entry name" value="Oligosacch_biosynth_Alg14"/>
</dbReference>
<name>A0A232LNK8_9EURO</name>
<evidence type="ECO:0000256" key="6">
    <source>
        <dbReference type="ARBA" id="ARBA00022692"/>
    </source>
</evidence>
<keyword evidence="8" id="KW-1133">Transmembrane helix</keyword>
<evidence type="ECO:0000256" key="10">
    <source>
        <dbReference type="ARBA" id="ARBA00032062"/>
    </source>
</evidence>
<evidence type="ECO:0000313" key="11">
    <source>
        <dbReference type="EMBL" id="OXV05750.1"/>
    </source>
</evidence>
<evidence type="ECO:0000256" key="7">
    <source>
        <dbReference type="ARBA" id="ARBA00022824"/>
    </source>
</evidence>
<dbReference type="AlphaFoldDB" id="A0A232LNK8"/>
<dbReference type="GO" id="GO:0031965">
    <property type="term" value="C:nuclear membrane"/>
    <property type="evidence" value="ECO:0007669"/>
    <property type="project" value="UniProtKB-SubCell"/>
</dbReference>
<keyword evidence="6" id="KW-0812">Transmembrane</keyword>
<comment type="caution">
    <text evidence="11">The sequence shown here is derived from an EMBL/GenBank/DDBJ whole genome shotgun (WGS) entry which is preliminary data.</text>
</comment>
<dbReference type="GO" id="GO:0004577">
    <property type="term" value="F:N-acetylglucosaminyldiphosphodolichol N-acetylglucosaminyltransferase activity"/>
    <property type="evidence" value="ECO:0007669"/>
    <property type="project" value="TreeGrafter"/>
</dbReference>
<evidence type="ECO:0000256" key="9">
    <source>
        <dbReference type="ARBA" id="ARBA00023136"/>
    </source>
</evidence>
<keyword evidence="12" id="KW-1185">Reference proteome</keyword>
<evidence type="ECO:0000256" key="2">
    <source>
        <dbReference type="ARBA" id="ARBA00004590"/>
    </source>
</evidence>
<comment type="subunit">
    <text evidence="4">Heterodimer with ALG13 to form a functional enzyme.</text>
</comment>
<dbReference type="EMBL" id="NPHW01006498">
    <property type="protein sequence ID" value="OXV05750.1"/>
    <property type="molecule type" value="Genomic_DNA"/>
</dbReference>
<gene>
    <name evidence="11" type="ORF">Egran_06482</name>
</gene>
<organism evidence="11 12">
    <name type="scientific">Elaphomyces granulatus</name>
    <dbReference type="NCBI Taxonomy" id="519963"/>
    <lineage>
        <taxon>Eukaryota</taxon>
        <taxon>Fungi</taxon>
        <taxon>Dikarya</taxon>
        <taxon>Ascomycota</taxon>
        <taxon>Pezizomycotina</taxon>
        <taxon>Eurotiomycetes</taxon>
        <taxon>Eurotiomycetidae</taxon>
        <taxon>Eurotiales</taxon>
        <taxon>Elaphomycetaceae</taxon>
        <taxon>Elaphomyces</taxon>
    </lineage>
</organism>
<evidence type="ECO:0000256" key="3">
    <source>
        <dbReference type="ARBA" id="ARBA00009731"/>
    </source>
</evidence>
<accession>A0A232LNK8</accession>
<dbReference type="Gene3D" id="3.40.50.2000">
    <property type="entry name" value="Glycogen Phosphorylase B"/>
    <property type="match status" value="1"/>
</dbReference>
<proteinExistence type="inferred from homology"/>
<keyword evidence="9" id="KW-0472">Membrane</keyword>
<evidence type="ECO:0000256" key="5">
    <source>
        <dbReference type="ARBA" id="ARBA00017467"/>
    </source>
</evidence>
<comment type="similarity">
    <text evidence="3">Belongs to the ALG14 family.</text>
</comment>
<evidence type="ECO:0000256" key="8">
    <source>
        <dbReference type="ARBA" id="ARBA00022989"/>
    </source>
</evidence>